<gene>
    <name evidence="2" type="primary">LOC118890176</name>
</gene>
<evidence type="ECO:0000313" key="1">
    <source>
        <dbReference type="Proteomes" id="UP000694857"/>
    </source>
</evidence>
<dbReference type="Proteomes" id="UP000694857">
    <property type="component" value="Chromosome 1"/>
</dbReference>
<name>A0A8B8WQZ2_BALMU</name>
<organism evidence="1 2">
    <name type="scientific">Balaenoptera musculus</name>
    <name type="common">Blue whale</name>
    <dbReference type="NCBI Taxonomy" id="9771"/>
    <lineage>
        <taxon>Eukaryota</taxon>
        <taxon>Metazoa</taxon>
        <taxon>Chordata</taxon>
        <taxon>Craniata</taxon>
        <taxon>Vertebrata</taxon>
        <taxon>Euteleostomi</taxon>
        <taxon>Mammalia</taxon>
        <taxon>Eutheria</taxon>
        <taxon>Laurasiatheria</taxon>
        <taxon>Artiodactyla</taxon>
        <taxon>Whippomorpha</taxon>
        <taxon>Cetacea</taxon>
        <taxon>Mysticeti</taxon>
        <taxon>Balaenopteridae</taxon>
        <taxon>Balaenoptera</taxon>
    </lineage>
</organism>
<dbReference type="RefSeq" id="XP_036698500.1">
    <property type="nucleotide sequence ID" value="XM_036842605.1"/>
</dbReference>
<dbReference type="KEGG" id="bmus:118890176"/>
<reference evidence="2" key="1">
    <citation type="submission" date="2025-08" db="UniProtKB">
        <authorList>
            <consortium name="RefSeq"/>
        </authorList>
    </citation>
    <scope>IDENTIFICATION</scope>
    <source>
        <tissue evidence="2">Epidermis and Blubber</tissue>
    </source>
</reference>
<evidence type="ECO:0000313" key="2">
    <source>
        <dbReference type="RefSeq" id="XP_036698500.1"/>
    </source>
</evidence>
<proteinExistence type="predicted"/>
<protein>
    <submittedName>
        <fullName evidence="2">Uncharacterized protein LOC118890176 isoform X1</fullName>
    </submittedName>
</protein>
<sequence length="268" mass="28488">MAGSHLPGPRPCAEEAGRAEPLGCCARPGRAGGGALVDQTADRTSRLSGAPTLEELRICTAEEVPTPPFICPRAPGSGPGCPVPLQLWSTGSALMGSVQMPRVARALQGGPAASAPAGRGSTRSARPLRLQHPNLRGVSTLPASLPPSLPPSVHRAWAFPQKPDPNEGFVLVADNCRHLDPHFSCLTVVWRREFRQVPGNPVFCGFILKDPHPHPHPPPTPTPTPTPSMRCRWSCLARPGPCISGICQKTVSKCPCYSFLVTPMKVRL</sequence>
<keyword evidence="1" id="KW-1185">Reference proteome</keyword>
<dbReference type="AlphaFoldDB" id="A0A8B8WQZ2"/>
<accession>A0A8B8WQZ2</accession>
<dbReference type="GeneID" id="118890176"/>